<dbReference type="EMBL" id="FQXR01000014">
    <property type="protein sequence ID" value="SHI14465.1"/>
    <property type="molecule type" value="Genomic_DNA"/>
</dbReference>
<dbReference type="STRING" id="1123281.SAMN02745180_02389"/>
<dbReference type="RefSeq" id="WP_072745021.1">
    <property type="nucleotide sequence ID" value="NZ_FQXR01000014.1"/>
</dbReference>
<name>A0A1M5YQV2_9FIRM</name>
<evidence type="ECO:0000313" key="1">
    <source>
        <dbReference type="EMBL" id="SHI14465.1"/>
    </source>
</evidence>
<organism evidence="1 2">
    <name type="scientific">Sporanaerobacter acetigenes DSM 13106</name>
    <dbReference type="NCBI Taxonomy" id="1123281"/>
    <lineage>
        <taxon>Bacteria</taxon>
        <taxon>Bacillati</taxon>
        <taxon>Bacillota</taxon>
        <taxon>Tissierellia</taxon>
        <taxon>Tissierellales</taxon>
        <taxon>Sporanaerobacteraceae</taxon>
        <taxon>Sporanaerobacter</taxon>
    </lineage>
</organism>
<sequence length="61" mass="7137">MSLIKDDLKDLCIMVMFMLDSLKREGLISEEEYKKNIKVKEEFLKNISEEIDVGIKKSKTV</sequence>
<keyword evidence="2" id="KW-1185">Reference proteome</keyword>
<reference evidence="1 2" key="1">
    <citation type="submission" date="2016-11" db="EMBL/GenBank/DDBJ databases">
        <authorList>
            <person name="Jaros S."/>
            <person name="Januszkiewicz K."/>
            <person name="Wedrychowicz H."/>
        </authorList>
    </citation>
    <scope>NUCLEOTIDE SEQUENCE [LARGE SCALE GENOMIC DNA]</scope>
    <source>
        <strain evidence="1 2">DSM 13106</strain>
    </source>
</reference>
<gene>
    <name evidence="1" type="ORF">SAMN02745180_02389</name>
</gene>
<protein>
    <submittedName>
        <fullName evidence="1">Uncharacterized protein</fullName>
    </submittedName>
</protein>
<accession>A0A1M5YQV2</accession>
<evidence type="ECO:0000313" key="2">
    <source>
        <dbReference type="Proteomes" id="UP000184389"/>
    </source>
</evidence>
<dbReference type="AlphaFoldDB" id="A0A1M5YQV2"/>
<proteinExistence type="predicted"/>
<dbReference type="Proteomes" id="UP000184389">
    <property type="component" value="Unassembled WGS sequence"/>
</dbReference>